<accession>A0A084B4K5</accession>
<feature type="transmembrane region" description="Helical" evidence="6">
    <location>
        <begin position="445"/>
        <end position="464"/>
    </location>
</feature>
<organism evidence="7 8">
    <name type="scientific">Stachybotrys chartarum (strain CBS 109288 / IBT 7711)</name>
    <name type="common">Toxic black mold</name>
    <name type="synonym">Stilbospora chartarum</name>
    <dbReference type="NCBI Taxonomy" id="1280523"/>
    <lineage>
        <taxon>Eukaryota</taxon>
        <taxon>Fungi</taxon>
        <taxon>Dikarya</taxon>
        <taxon>Ascomycota</taxon>
        <taxon>Pezizomycotina</taxon>
        <taxon>Sordariomycetes</taxon>
        <taxon>Hypocreomycetidae</taxon>
        <taxon>Hypocreales</taxon>
        <taxon>Stachybotryaceae</taxon>
        <taxon>Stachybotrys</taxon>
    </lineage>
</organism>
<evidence type="ECO:0000256" key="6">
    <source>
        <dbReference type="SAM" id="Phobius"/>
    </source>
</evidence>
<keyword evidence="8" id="KW-1185">Reference proteome</keyword>
<reference evidence="7 8" key="1">
    <citation type="journal article" date="2014" name="BMC Genomics">
        <title>Comparative genome sequencing reveals chemotype-specific gene clusters in the toxigenic black mold Stachybotrys.</title>
        <authorList>
            <person name="Semeiks J."/>
            <person name="Borek D."/>
            <person name="Otwinowski Z."/>
            <person name="Grishin N.V."/>
        </authorList>
    </citation>
    <scope>NUCLEOTIDE SEQUENCE [LARGE SCALE GENOMIC DNA]</scope>
    <source>
        <strain evidence="8">CBS 109288 / IBT 7711</strain>
    </source>
</reference>
<dbReference type="InterPro" id="IPR007300">
    <property type="entry name" value="CidB/LrgB"/>
</dbReference>
<feature type="transmembrane region" description="Helical" evidence="6">
    <location>
        <begin position="382"/>
        <end position="407"/>
    </location>
</feature>
<dbReference type="GO" id="GO:0016020">
    <property type="term" value="C:membrane"/>
    <property type="evidence" value="ECO:0007669"/>
    <property type="project" value="UniProtKB-SubCell"/>
</dbReference>
<feature type="transmembrane region" description="Helical" evidence="6">
    <location>
        <begin position="289"/>
        <end position="307"/>
    </location>
</feature>
<dbReference type="PANTHER" id="PTHR30249">
    <property type="entry name" value="PUTATIVE SEROTONIN TRANSPORTER"/>
    <property type="match status" value="1"/>
</dbReference>
<feature type="transmembrane region" description="Helical" evidence="6">
    <location>
        <begin position="579"/>
        <end position="601"/>
    </location>
</feature>
<name>A0A084B4K5_STACB</name>
<keyword evidence="2 6" id="KW-0812">Transmembrane</keyword>
<dbReference type="Proteomes" id="UP000028045">
    <property type="component" value="Unassembled WGS sequence"/>
</dbReference>
<evidence type="ECO:0000256" key="3">
    <source>
        <dbReference type="ARBA" id="ARBA00022989"/>
    </source>
</evidence>
<evidence type="ECO:0000256" key="2">
    <source>
        <dbReference type="ARBA" id="ARBA00022692"/>
    </source>
</evidence>
<sequence length="641" mass="68030">PPISWAWNAAILRTSPEHGFACRFGYKTQDYSGSWLPSPSLASTSPLLHSPCFDPTNRMPAPASWHTHTVSATCYLLNLACIFLIYLVSELVIWGLSQGLAAANLEYFSSILGMILVFATTSVAYAFCHKTNDIYISWIKDRVDFINSNLGVGFPIPLVALDTNEMVPAVDIARIIGNFGMRSYSVDISKADACSVFTGAHCLISFCDSGATAPLPVATPPTSARESVASTSVLERVDDAKEVNSPSPTSRSLCASLQHTDFIRQTSKENNSKVTNMQLSNLDVLKQNLVAPFSFICVLVLGIPIAAGTGDERVLDGCVLWMVWVSAVGLQRSIKAWALLSPYPKLKHILATTMNPVLWTTLAMVAYIRVKGAIHPSANLDTILGSFSAGSPIYALWTAAATGVPIANNPTGWFGAGDAALSLLEVGVMIWGFKLYECRKQVCGVTGLATIFLSVVAAAGNVFLSTLSGRSFGLQTPEALAFAARSTTLALAKPAIEAVGGNTAANAALVVANGILGQLMYPFVLDKIGVERLPDVASKPTPRAQSNRAFPPAHSSEKPPRASSESHWLRAARIGDDSLITLAAGIAIGINGAAMGVAYLYETKSRAAPHAALAMSVFGIMTVVFTTVEPFRSVVLGLANA</sequence>
<comment type="subcellular location">
    <subcellularLocation>
        <location evidence="1">Membrane</location>
        <topology evidence="1">Multi-pass membrane protein</topology>
    </subcellularLocation>
</comment>
<evidence type="ECO:0008006" key="9">
    <source>
        <dbReference type="Google" id="ProtNLM"/>
    </source>
</evidence>
<feature type="transmembrane region" description="Helical" evidence="6">
    <location>
        <begin position="75"/>
        <end position="95"/>
    </location>
</feature>
<evidence type="ECO:0000313" key="8">
    <source>
        <dbReference type="Proteomes" id="UP000028045"/>
    </source>
</evidence>
<evidence type="ECO:0000256" key="1">
    <source>
        <dbReference type="ARBA" id="ARBA00004141"/>
    </source>
</evidence>
<feature type="transmembrane region" description="Helical" evidence="6">
    <location>
        <begin position="413"/>
        <end position="433"/>
    </location>
</feature>
<evidence type="ECO:0000313" key="7">
    <source>
        <dbReference type="EMBL" id="KEY72484.1"/>
    </source>
</evidence>
<proteinExistence type="predicted"/>
<dbReference type="EMBL" id="KL648087">
    <property type="protein sequence ID" value="KEY72484.1"/>
    <property type="molecule type" value="Genomic_DNA"/>
</dbReference>
<dbReference type="HOGENOM" id="CLU_020485_0_0_1"/>
<gene>
    <name evidence="7" type="ORF">S7711_05159</name>
</gene>
<feature type="transmembrane region" description="Helical" evidence="6">
    <location>
        <begin position="107"/>
        <end position="128"/>
    </location>
</feature>
<dbReference type="AlphaFoldDB" id="A0A084B4K5"/>
<feature type="non-terminal residue" evidence="7">
    <location>
        <position position="1"/>
    </location>
</feature>
<evidence type="ECO:0000256" key="5">
    <source>
        <dbReference type="SAM" id="MobiDB-lite"/>
    </source>
</evidence>
<dbReference type="PANTHER" id="PTHR30249:SF0">
    <property type="entry name" value="PLASTIDAL GLYCOLATE_GLYCERATE TRANSLOCATOR 1, CHLOROPLASTIC"/>
    <property type="match status" value="1"/>
</dbReference>
<keyword evidence="4 6" id="KW-0472">Membrane</keyword>
<feature type="transmembrane region" description="Helical" evidence="6">
    <location>
        <begin position="607"/>
        <end position="628"/>
    </location>
</feature>
<keyword evidence="3 6" id="KW-1133">Transmembrane helix</keyword>
<feature type="region of interest" description="Disordered" evidence="5">
    <location>
        <begin position="537"/>
        <end position="566"/>
    </location>
</feature>
<evidence type="ECO:0000256" key="4">
    <source>
        <dbReference type="ARBA" id="ARBA00023136"/>
    </source>
</evidence>
<protein>
    <recommendedName>
        <fullName evidence="9">LrgB-like protein</fullName>
    </recommendedName>
</protein>
<dbReference type="OrthoDB" id="2502820at2759"/>
<dbReference type="Pfam" id="PF04172">
    <property type="entry name" value="LrgB"/>
    <property type="match status" value="2"/>
</dbReference>
<feature type="transmembrane region" description="Helical" evidence="6">
    <location>
        <begin position="349"/>
        <end position="370"/>
    </location>
</feature>